<proteinExistence type="predicted"/>
<evidence type="ECO:0000256" key="3">
    <source>
        <dbReference type="ARBA" id="ARBA00022827"/>
    </source>
</evidence>
<evidence type="ECO:0000259" key="5">
    <source>
        <dbReference type="Pfam" id="PF07992"/>
    </source>
</evidence>
<dbReference type="AlphaFoldDB" id="A0A7M3MDR0"/>
<comment type="caution">
    <text evidence="6">The sequence shown here is derived from an EMBL/GenBank/DDBJ whole genome shotgun (WGS) entry which is preliminary data.</text>
</comment>
<keyword evidence="2" id="KW-0285">Flavoprotein</keyword>
<feature type="domain" description="FAD/NAD(P)-binding" evidence="5">
    <location>
        <begin position="7"/>
        <end position="304"/>
    </location>
</feature>
<dbReference type="SUPFAM" id="SSF51905">
    <property type="entry name" value="FAD/NAD(P)-binding domain"/>
    <property type="match status" value="2"/>
</dbReference>
<dbReference type="Pfam" id="PF07992">
    <property type="entry name" value="Pyr_redox_2"/>
    <property type="match status" value="1"/>
</dbReference>
<evidence type="ECO:0000313" key="6">
    <source>
        <dbReference type="EMBL" id="TVM16859.1"/>
    </source>
</evidence>
<dbReference type="Proteomes" id="UP000448292">
    <property type="component" value="Unassembled WGS sequence"/>
</dbReference>
<dbReference type="PRINTS" id="PR00368">
    <property type="entry name" value="FADPNR"/>
</dbReference>
<dbReference type="GO" id="GO:0003955">
    <property type="term" value="F:NAD(P)H dehydrogenase (quinone) activity"/>
    <property type="evidence" value="ECO:0007669"/>
    <property type="project" value="TreeGrafter"/>
</dbReference>
<dbReference type="InterPro" id="IPR051169">
    <property type="entry name" value="NADH-Q_oxidoreductase"/>
</dbReference>
<organism evidence="6 7">
    <name type="scientific">Oceanidesulfovibrio indonesiensis</name>
    <dbReference type="NCBI Taxonomy" id="54767"/>
    <lineage>
        <taxon>Bacteria</taxon>
        <taxon>Pseudomonadati</taxon>
        <taxon>Thermodesulfobacteriota</taxon>
        <taxon>Desulfovibrionia</taxon>
        <taxon>Desulfovibrionales</taxon>
        <taxon>Desulfovibrionaceae</taxon>
        <taxon>Oceanidesulfovibrio</taxon>
    </lineage>
</organism>
<sequence>MPMQGKRLVLLGAGHAHLPLLCRLPKLVQGGVQVTVVGPYPHHYYSGMGPGLLGERYSDEDVRFPVQCITEEAGGSFLLDKVRTVRATRRELELESGTTLPYDVASFNIGSAVPSLPGMDAGPLVFKVKPIQNIRTMHDTLDGMLAKAGHQVRVVVAGGGPAGLEVAGNLAALAERRGALGRLDLTIIAGSRFLKRLPEYARRLAQNVLRSRGIQIIEGQHCQRIAAEGVQADTGELYQADVVVLAMGTRPPPIFRDSDLPIGDDGGLQVDAHLRCPDHPELFGGGDCICPEGRAVPRVGVQAVVQGPILVHNIETTLAGGGPLKSFTPQERYMLLYNLGDGTAIFHKWGFALRSSLFMRMKDSIDRRFMRSAMPFWATSCEG</sequence>
<keyword evidence="3" id="KW-0274">FAD</keyword>
<dbReference type="RefSeq" id="WP_144303201.1">
    <property type="nucleotide sequence ID" value="NZ_QMIE01000009.1"/>
</dbReference>
<evidence type="ECO:0000256" key="1">
    <source>
        <dbReference type="ARBA" id="ARBA00001974"/>
    </source>
</evidence>
<comment type="cofactor">
    <cofactor evidence="1">
        <name>FAD</name>
        <dbReference type="ChEBI" id="CHEBI:57692"/>
    </cofactor>
</comment>
<reference evidence="6 7" key="1">
    <citation type="submission" date="2018-06" db="EMBL/GenBank/DDBJ databases">
        <title>Complete genome of Desulfovibrio indonesiensis P37SLT.</title>
        <authorList>
            <person name="Crispim J.S."/>
            <person name="Vidigal P.M.P."/>
            <person name="Silva L.C.F."/>
            <person name="Laguardia C.N."/>
            <person name="Araujo L.C."/>
            <person name="Dias R.S."/>
            <person name="Sousa M.P."/>
            <person name="Paula S.O."/>
            <person name="Silva C."/>
        </authorList>
    </citation>
    <scope>NUCLEOTIDE SEQUENCE [LARGE SCALE GENOMIC DNA]</scope>
    <source>
        <strain evidence="6 7">P37SLT</strain>
    </source>
</reference>
<keyword evidence="7" id="KW-1185">Reference proteome</keyword>
<dbReference type="InterPro" id="IPR036188">
    <property type="entry name" value="FAD/NAD-bd_sf"/>
</dbReference>
<dbReference type="PANTHER" id="PTHR42913">
    <property type="entry name" value="APOPTOSIS-INDUCING FACTOR 1"/>
    <property type="match status" value="1"/>
</dbReference>
<evidence type="ECO:0000256" key="4">
    <source>
        <dbReference type="ARBA" id="ARBA00023002"/>
    </source>
</evidence>
<dbReference type="PANTHER" id="PTHR42913:SF9">
    <property type="entry name" value="SLR1591 PROTEIN"/>
    <property type="match status" value="1"/>
</dbReference>
<dbReference type="InterPro" id="IPR023753">
    <property type="entry name" value="FAD/NAD-binding_dom"/>
</dbReference>
<gene>
    <name evidence="6" type="ORF">DPQ33_10615</name>
</gene>
<protein>
    <submittedName>
        <fullName evidence="6">Pyridine nucleotide-disulfide oxidoreductase</fullName>
    </submittedName>
</protein>
<name>A0A7M3MDR0_9BACT</name>
<accession>A0A7M3MDR0</accession>
<evidence type="ECO:0000313" key="7">
    <source>
        <dbReference type="Proteomes" id="UP000448292"/>
    </source>
</evidence>
<evidence type="ECO:0000256" key="2">
    <source>
        <dbReference type="ARBA" id="ARBA00022630"/>
    </source>
</evidence>
<dbReference type="OrthoDB" id="9767928at2"/>
<keyword evidence="4" id="KW-0560">Oxidoreductase</keyword>
<dbReference type="EMBL" id="QMIE01000009">
    <property type="protein sequence ID" value="TVM16859.1"/>
    <property type="molecule type" value="Genomic_DNA"/>
</dbReference>
<dbReference type="GO" id="GO:0019646">
    <property type="term" value="P:aerobic electron transport chain"/>
    <property type="evidence" value="ECO:0007669"/>
    <property type="project" value="TreeGrafter"/>
</dbReference>
<dbReference type="Gene3D" id="3.50.50.100">
    <property type="match status" value="1"/>
</dbReference>